<reference evidence="1 2" key="1">
    <citation type="journal article" date="2019" name="Environ. Microbiol.">
        <title>At the nexus of three kingdoms: the genome of the mycorrhizal fungus Gigaspora margarita provides insights into plant, endobacterial and fungal interactions.</title>
        <authorList>
            <person name="Venice F."/>
            <person name="Ghignone S."/>
            <person name="Salvioli di Fossalunga A."/>
            <person name="Amselem J."/>
            <person name="Novero M."/>
            <person name="Xianan X."/>
            <person name="Sedzielewska Toro K."/>
            <person name="Morin E."/>
            <person name="Lipzen A."/>
            <person name="Grigoriev I.V."/>
            <person name="Henrissat B."/>
            <person name="Martin F.M."/>
            <person name="Bonfante P."/>
        </authorList>
    </citation>
    <scope>NUCLEOTIDE SEQUENCE [LARGE SCALE GENOMIC DNA]</scope>
    <source>
        <strain evidence="1 2">BEG34</strain>
    </source>
</reference>
<gene>
    <name evidence="1" type="ORF">F8M41_023692</name>
</gene>
<sequence>MESTSQFVEIDGSIVNSSAEIVTKGNKDDGIIGVGFCTKPKDLNTISNHMPGQDDDSWGYHDDEKFTILKTE</sequence>
<dbReference type="Proteomes" id="UP000439903">
    <property type="component" value="Unassembled WGS sequence"/>
</dbReference>
<organism evidence="1 2">
    <name type="scientific">Gigaspora margarita</name>
    <dbReference type="NCBI Taxonomy" id="4874"/>
    <lineage>
        <taxon>Eukaryota</taxon>
        <taxon>Fungi</taxon>
        <taxon>Fungi incertae sedis</taxon>
        <taxon>Mucoromycota</taxon>
        <taxon>Glomeromycotina</taxon>
        <taxon>Glomeromycetes</taxon>
        <taxon>Diversisporales</taxon>
        <taxon>Gigasporaceae</taxon>
        <taxon>Gigaspora</taxon>
    </lineage>
</organism>
<dbReference type="InterPro" id="IPR043136">
    <property type="entry name" value="B30.2/SPRY_sf"/>
</dbReference>
<accession>A0A8H4EGU5</accession>
<protein>
    <submittedName>
        <fullName evidence="1">Uncharacterized protein</fullName>
    </submittedName>
</protein>
<keyword evidence="2" id="KW-1185">Reference proteome</keyword>
<proteinExistence type="predicted"/>
<evidence type="ECO:0000313" key="1">
    <source>
        <dbReference type="EMBL" id="KAF0480600.1"/>
    </source>
</evidence>
<evidence type="ECO:0000313" key="2">
    <source>
        <dbReference type="Proteomes" id="UP000439903"/>
    </source>
</evidence>
<dbReference type="Gene3D" id="2.60.120.920">
    <property type="match status" value="1"/>
</dbReference>
<comment type="caution">
    <text evidence="1">The sequence shown here is derived from an EMBL/GenBank/DDBJ whole genome shotgun (WGS) entry which is preliminary data.</text>
</comment>
<dbReference type="AlphaFoldDB" id="A0A8H4EGU5"/>
<dbReference type="EMBL" id="WTPW01000778">
    <property type="protein sequence ID" value="KAF0480600.1"/>
    <property type="molecule type" value="Genomic_DNA"/>
</dbReference>
<name>A0A8H4EGU5_GIGMA</name>